<accession>A0A966DT14</accession>
<protein>
    <submittedName>
        <fullName evidence="3">NAD-dependent epimerase/dehydratase family protein</fullName>
    </submittedName>
</protein>
<name>A0A966DT14_9SPHI</name>
<evidence type="ECO:0000313" key="3">
    <source>
        <dbReference type="EMBL" id="NCD70763.1"/>
    </source>
</evidence>
<gene>
    <name evidence="3" type="ORF">GSY63_15455</name>
</gene>
<dbReference type="InterPro" id="IPR036291">
    <property type="entry name" value="NAD(P)-bd_dom_sf"/>
</dbReference>
<dbReference type="SUPFAM" id="SSF51735">
    <property type="entry name" value="NAD(P)-binding Rossmann-fold domains"/>
    <property type="match status" value="1"/>
</dbReference>
<keyword evidence="4" id="KW-1185">Reference proteome</keyword>
<sequence length="296" mass="32138">MILLTGANGFLGSIIKSKLNNQPVITLGRSAKMDIICDLQTDKPVLPAINLVVHAAGKAHFVPRTQADKQDFFAVNVTGTQNLLNGLETALQLPQYIVFISSVAVYGVETGRLIAEDAPLLAEDPYGMSKIQAEKIVEDWCVKNGVICTILRLPLLAGANPPGNLRAMIKGIEKGYYFNIAGGKAKKSIVLAEDVAKMIPVIAKIGGTYNLTDRFHPSFYELSGKIAKQLLKAKPASIPLFAAKIIALLGDLIGDQAPINSRKLNKIISDLTFDDSKAVKTFEWNPTPVLDRFRIK</sequence>
<dbReference type="InterPro" id="IPR001509">
    <property type="entry name" value="Epimerase_deHydtase"/>
</dbReference>
<dbReference type="Pfam" id="PF01370">
    <property type="entry name" value="Epimerase"/>
    <property type="match status" value="1"/>
</dbReference>
<evidence type="ECO:0000256" key="1">
    <source>
        <dbReference type="ARBA" id="ARBA00007637"/>
    </source>
</evidence>
<dbReference type="AlphaFoldDB" id="A0A966DT14"/>
<dbReference type="Gene3D" id="3.40.50.720">
    <property type="entry name" value="NAD(P)-binding Rossmann-like Domain"/>
    <property type="match status" value="1"/>
</dbReference>
<dbReference type="EMBL" id="WWEO01000043">
    <property type="protein sequence ID" value="NCD70763.1"/>
    <property type="molecule type" value="Genomic_DNA"/>
</dbReference>
<evidence type="ECO:0000313" key="4">
    <source>
        <dbReference type="Proteomes" id="UP000638732"/>
    </source>
</evidence>
<evidence type="ECO:0000259" key="2">
    <source>
        <dbReference type="Pfam" id="PF01370"/>
    </source>
</evidence>
<reference evidence="3" key="2">
    <citation type="submission" date="2020-10" db="EMBL/GenBank/DDBJ databases">
        <title>Mucilaginibacter sp. nov., isolated from soil.</title>
        <authorList>
            <person name="Jeon C.O."/>
        </authorList>
    </citation>
    <scope>NUCLEOTIDE SEQUENCE</scope>
    <source>
        <strain evidence="3">R11</strain>
    </source>
</reference>
<reference evidence="3" key="1">
    <citation type="submission" date="2020-01" db="EMBL/GenBank/DDBJ databases">
        <authorList>
            <person name="Seo Y.L."/>
        </authorList>
    </citation>
    <scope>NUCLEOTIDE SEQUENCE</scope>
    <source>
        <strain evidence="3">R11</strain>
    </source>
</reference>
<dbReference type="Proteomes" id="UP000638732">
    <property type="component" value="Unassembled WGS sequence"/>
</dbReference>
<comment type="similarity">
    <text evidence="1">Belongs to the NAD(P)-dependent epimerase/dehydratase family.</text>
</comment>
<comment type="caution">
    <text evidence="3">The sequence shown here is derived from an EMBL/GenBank/DDBJ whole genome shotgun (WGS) entry which is preliminary data.</text>
</comment>
<proteinExistence type="inferred from homology"/>
<dbReference type="PANTHER" id="PTHR43000">
    <property type="entry name" value="DTDP-D-GLUCOSE 4,6-DEHYDRATASE-RELATED"/>
    <property type="match status" value="1"/>
</dbReference>
<dbReference type="RefSeq" id="WP_166586715.1">
    <property type="nucleotide sequence ID" value="NZ_WWEO01000043.1"/>
</dbReference>
<organism evidence="3 4">
    <name type="scientific">Mucilaginibacter agri</name>
    <dbReference type="NCBI Taxonomy" id="2695265"/>
    <lineage>
        <taxon>Bacteria</taxon>
        <taxon>Pseudomonadati</taxon>
        <taxon>Bacteroidota</taxon>
        <taxon>Sphingobacteriia</taxon>
        <taxon>Sphingobacteriales</taxon>
        <taxon>Sphingobacteriaceae</taxon>
        <taxon>Mucilaginibacter</taxon>
    </lineage>
</organism>
<feature type="domain" description="NAD-dependent epimerase/dehydratase" evidence="2">
    <location>
        <begin position="2"/>
        <end position="203"/>
    </location>
</feature>